<evidence type="ECO:0000313" key="7">
    <source>
        <dbReference type="Proteomes" id="UP001485043"/>
    </source>
</evidence>
<dbReference type="PANTHER" id="PTHR11566:SF21">
    <property type="entry name" value="DYNAMIN RELATED PROTEIN 1, ISOFORM A"/>
    <property type="match status" value="1"/>
</dbReference>
<dbReference type="Pfam" id="PF00350">
    <property type="entry name" value="Dynamin_N"/>
    <property type="match status" value="1"/>
</dbReference>
<dbReference type="PRINTS" id="PR00195">
    <property type="entry name" value="DYNAMIN"/>
</dbReference>
<feature type="region of interest" description="Disordered" evidence="3">
    <location>
        <begin position="598"/>
        <end position="684"/>
    </location>
</feature>
<reference evidence="6 7" key="1">
    <citation type="journal article" date="2024" name="Nat. Commun.">
        <title>Phylogenomics reveals the evolutionary origins of lichenization in chlorophyte algae.</title>
        <authorList>
            <person name="Puginier C."/>
            <person name="Libourel C."/>
            <person name="Otte J."/>
            <person name="Skaloud P."/>
            <person name="Haon M."/>
            <person name="Grisel S."/>
            <person name="Petersen M."/>
            <person name="Berrin J.G."/>
            <person name="Delaux P.M."/>
            <person name="Dal Grande F."/>
            <person name="Keller J."/>
        </authorList>
    </citation>
    <scope>NUCLEOTIDE SEQUENCE [LARGE SCALE GENOMIC DNA]</scope>
    <source>
        <strain evidence="6 7">SAG 2523</strain>
    </source>
</reference>
<dbReference type="InterPro" id="IPR027417">
    <property type="entry name" value="P-loop_NTPase"/>
</dbReference>
<dbReference type="InterPro" id="IPR030381">
    <property type="entry name" value="G_DYNAMIN_dom"/>
</dbReference>
<dbReference type="Pfam" id="PF02212">
    <property type="entry name" value="GED"/>
    <property type="match status" value="1"/>
</dbReference>
<protein>
    <recommendedName>
        <fullName evidence="8">Dynamin GTPase</fullName>
    </recommendedName>
</protein>
<feature type="compositionally biased region" description="Low complexity" evidence="3">
    <location>
        <begin position="598"/>
        <end position="615"/>
    </location>
</feature>
<name>A0AAW1TC06_9CHLO</name>
<dbReference type="FunFam" id="3.40.50.300:FF:001027">
    <property type="entry name" value="dynamin-related protein 3A"/>
    <property type="match status" value="1"/>
</dbReference>
<dbReference type="GO" id="GO:0005874">
    <property type="term" value="C:microtubule"/>
    <property type="evidence" value="ECO:0007669"/>
    <property type="project" value="TreeGrafter"/>
</dbReference>
<dbReference type="PANTHER" id="PTHR11566">
    <property type="entry name" value="DYNAMIN"/>
    <property type="match status" value="1"/>
</dbReference>
<evidence type="ECO:0000259" key="4">
    <source>
        <dbReference type="PROSITE" id="PS51388"/>
    </source>
</evidence>
<comment type="caution">
    <text evidence="6">The sequence shown here is derived from an EMBL/GenBank/DDBJ whole genome shotgun (WGS) entry which is preliminary data.</text>
</comment>
<dbReference type="Gene3D" id="1.20.120.1240">
    <property type="entry name" value="Dynamin, middle domain"/>
    <property type="match status" value="2"/>
</dbReference>
<evidence type="ECO:0000256" key="1">
    <source>
        <dbReference type="ARBA" id="ARBA00022741"/>
    </source>
</evidence>
<evidence type="ECO:0000256" key="2">
    <source>
        <dbReference type="ARBA" id="ARBA00023134"/>
    </source>
</evidence>
<proteinExistence type="predicted"/>
<organism evidence="6 7">
    <name type="scientific">Apatococcus fuscideae</name>
    <dbReference type="NCBI Taxonomy" id="2026836"/>
    <lineage>
        <taxon>Eukaryota</taxon>
        <taxon>Viridiplantae</taxon>
        <taxon>Chlorophyta</taxon>
        <taxon>core chlorophytes</taxon>
        <taxon>Trebouxiophyceae</taxon>
        <taxon>Chlorellales</taxon>
        <taxon>Chlorellaceae</taxon>
        <taxon>Apatococcus</taxon>
    </lineage>
</organism>
<feature type="domain" description="GED" evidence="4">
    <location>
        <begin position="690"/>
        <end position="781"/>
    </location>
</feature>
<dbReference type="EMBL" id="JALJOV010000117">
    <property type="protein sequence ID" value="KAK9867019.1"/>
    <property type="molecule type" value="Genomic_DNA"/>
</dbReference>
<feature type="region of interest" description="Disordered" evidence="3">
    <location>
        <begin position="543"/>
        <end position="579"/>
    </location>
</feature>
<accession>A0AAW1TC06</accession>
<dbReference type="AlphaFoldDB" id="A0AAW1TC06"/>
<dbReference type="GO" id="GO:0005737">
    <property type="term" value="C:cytoplasm"/>
    <property type="evidence" value="ECO:0007669"/>
    <property type="project" value="TreeGrafter"/>
</dbReference>
<dbReference type="GO" id="GO:0008017">
    <property type="term" value="F:microtubule binding"/>
    <property type="evidence" value="ECO:0007669"/>
    <property type="project" value="TreeGrafter"/>
</dbReference>
<dbReference type="InterPro" id="IPR022812">
    <property type="entry name" value="Dynamin"/>
</dbReference>
<keyword evidence="2" id="KW-0342">GTP-binding</keyword>
<dbReference type="GO" id="GO:0005525">
    <property type="term" value="F:GTP binding"/>
    <property type="evidence" value="ECO:0007669"/>
    <property type="project" value="InterPro"/>
</dbReference>
<dbReference type="InterPro" id="IPR003130">
    <property type="entry name" value="GED"/>
</dbReference>
<evidence type="ECO:0008006" key="8">
    <source>
        <dbReference type="Google" id="ProtNLM"/>
    </source>
</evidence>
<dbReference type="GO" id="GO:0003924">
    <property type="term" value="F:GTPase activity"/>
    <property type="evidence" value="ECO:0007669"/>
    <property type="project" value="InterPro"/>
</dbReference>
<evidence type="ECO:0000259" key="5">
    <source>
        <dbReference type="PROSITE" id="PS51718"/>
    </source>
</evidence>
<dbReference type="PROSITE" id="PS51388">
    <property type="entry name" value="GED"/>
    <property type="match status" value="1"/>
</dbReference>
<dbReference type="InterPro" id="IPR020850">
    <property type="entry name" value="GED_dom"/>
</dbReference>
<dbReference type="InterPro" id="IPR001401">
    <property type="entry name" value="Dynamin_GTPase"/>
</dbReference>
<dbReference type="SMART" id="SM00053">
    <property type="entry name" value="DYNc"/>
    <property type="match status" value="1"/>
</dbReference>
<dbReference type="PROSITE" id="PS51718">
    <property type="entry name" value="G_DYNAMIN_2"/>
    <property type="match status" value="1"/>
</dbReference>
<feature type="region of interest" description="Disordered" evidence="3">
    <location>
        <begin position="813"/>
        <end position="859"/>
    </location>
</feature>
<feature type="domain" description="Dynamin-type G" evidence="5">
    <location>
        <begin position="34"/>
        <end position="306"/>
    </location>
</feature>
<dbReference type="Pfam" id="PF01031">
    <property type="entry name" value="Dynamin_M"/>
    <property type="match status" value="1"/>
</dbReference>
<dbReference type="Proteomes" id="UP001485043">
    <property type="component" value="Unassembled WGS sequence"/>
</dbReference>
<evidence type="ECO:0000256" key="3">
    <source>
        <dbReference type="SAM" id="MobiDB-lite"/>
    </source>
</evidence>
<dbReference type="InterPro" id="IPR045063">
    <property type="entry name" value="Dynamin_N"/>
</dbReference>
<evidence type="ECO:0000313" key="6">
    <source>
        <dbReference type="EMBL" id="KAK9867019.1"/>
    </source>
</evidence>
<dbReference type="SUPFAM" id="SSF52540">
    <property type="entry name" value="P-loop containing nucleoside triphosphate hydrolases"/>
    <property type="match status" value="1"/>
</dbReference>
<dbReference type="Gene3D" id="3.40.50.300">
    <property type="entry name" value="P-loop containing nucleotide triphosphate hydrolases"/>
    <property type="match status" value="1"/>
</dbReference>
<dbReference type="InterPro" id="IPR000375">
    <property type="entry name" value="Dynamin_stalk"/>
</dbReference>
<feature type="compositionally biased region" description="Polar residues" evidence="3">
    <location>
        <begin position="561"/>
        <end position="571"/>
    </location>
</feature>
<keyword evidence="1" id="KW-0547">Nucleotide-binding</keyword>
<keyword evidence="7" id="KW-1185">Reference proteome</keyword>
<dbReference type="CDD" id="cd08771">
    <property type="entry name" value="DLP_1"/>
    <property type="match status" value="1"/>
</dbReference>
<dbReference type="GO" id="GO:0016020">
    <property type="term" value="C:membrane"/>
    <property type="evidence" value="ECO:0007669"/>
    <property type="project" value="TreeGrafter"/>
</dbReference>
<dbReference type="SMART" id="SM00302">
    <property type="entry name" value="GED"/>
    <property type="match status" value="1"/>
</dbReference>
<gene>
    <name evidence="6" type="ORF">WJX84_007346</name>
</gene>
<sequence length="859" mass="92551">MAGSSAAPESLGETLIPAINKLQDIFNQVTLDLKLELPQVAVVGSQSSGKSSVLEALVGRDFLPRGPDICTRRPLVLQLVKAMGRNTGQGEWGEFLHVPGTRFTDFDRIRQEILSETERVVGSNKGVSDKPIRLKICSPHVLTMTLVDLPGIAKVPVGDQPSDIEARIRTMVSEYIRHPTCIILAVSAANVDLANSDALDMARGVDPDGHRTVGVCTKLDIMDRGTDAGAVLRNEIVPLRLGYIGVVNRSQHDINTKRNIREAQASEAAFFESHAEYMEVLGQCGTANLARSLNRILVDHIRHLLPRLRRQIEDALDKRAAELRIYGDHPPGSSGLARGAMLLRLLDGYAVRYAETLDGRSEHMPVSELAGGARIRHIFQDIFIKAINDLDPAKELTDEDVRTAIKNSAGVKGTLLIPDAPFELLVRRAILRLLPLSLNCKHLVHGELMRIASQCAPPDLARFPALQMNMTTAVEEFIGEGAGPAEQMIRSLVDCEHSYINTDHPSFIGGTEALATVMRRRHPGPAAEEPTDDLLLESIPHEPVHSRSTGNLADVGAPGTSGRTNGRAQLQDQHHHKPGLKAVEPELFTAEELLASSTAARRATAHHSAGGASSSGYHPHEAHSAPPSLHAGRQGGWLSRWAAPGQPPPLAAAPEIHSRPPPAAPISTSASPPPHLQVGGSASETEEVQVEVTRLLVQSYFAIVRANLEDSVPKALMHFLVLSVQRGLQQHLIRTLYREELFDEMMSEREEVAAKRSQCQSAVAALKEALNTIESLPATLMSRISSAGQYTNDPGSRPRPLLGAQTASLFTKDSASGFPARAPSLPPPIDSQPSSPASLMGGGGLGSYPPRSPLSSAAR</sequence>